<feature type="domain" description="Cation-transporting P-type ATPase N-terminal" evidence="13">
    <location>
        <begin position="476"/>
        <end position="518"/>
    </location>
</feature>
<feature type="transmembrane region" description="Helical" evidence="11">
    <location>
        <begin position="358"/>
        <end position="379"/>
    </location>
</feature>
<dbReference type="InterPro" id="IPR059000">
    <property type="entry name" value="ATPase_P-type_domA"/>
</dbReference>
<accession>A0ABD3NMM8</accession>
<feature type="transmembrane region" description="Helical" evidence="11">
    <location>
        <begin position="237"/>
        <end position="258"/>
    </location>
</feature>
<name>A0ABD3NMM8_9STRA</name>
<dbReference type="InterPro" id="IPR008250">
    <property type="entry name" value="ATPase_P-typ_transduc_dom_A_sf"/>
</dbReference>
<dbReference type="PROSITE" id="PS01229">
    <property type="entry name" value="COF_2"/>
    <property type="match status" value="1"/>
</dbReference>
<evidence type="ECO:0000259" key="13">
    <source>
        <dbReference type="Pfam" id="PF00690"/>
    </source>
</evidence>
<keyword evidence="10 11" id="KW-0472">Membrane</keyword>
<dbReference type="Gene3D" id="3.40.1110.10">
    <property type="entry name" value="Calcium-transporting ATPase, cytoplasmic domain N"/>
    <property type="match status" value="1"/>
</dbReference>
<dbReference type="Pfam" id="PF00690">
    <property type="entry name" value="Cation_ATPase_N"/>
    <property type="match status" value="1"/>
</dbReference>
<sequence length="1420" mass="157308">MSWSWPKCRTTVAPRCERFKTPFMLRVAFEHHPMKVVFGAVAILAAAGVIVPCFAGSSGRHHVSSWWHAMDGIPILIAKTPARKMSADNHSATHPKVVDDWPDGAVARERFLAFGDYIDTSFSCPATITCPDVCVASAEDCPADAVCPGTHPDNEGDPDHEYELCADGTCADLTAGEACDPEAESPCACDSLSFICAKQVDLEPMCKERFTSQYDVYMTCIDEQIESIPQVDFTGPWFMACYVSLPLLTVLMLIWCAWNQRWSPIPGSTVPLESIGTNRSTHGAVKRLNTFDDSAAPEQLTQTGYKTTIVGSGLYYLIVLAHLMIQFLLFALTVEYYVQQEAITVSIFGSQVFFDEVQVLLAFEITWMVGFVWCFFLKIPASIHSLFLRRCRPEDATYVAVTALINTDPIVLFKISLDRSSATFCKVHLERKTGNRYFYFRFRRFVYDDASKKFMAGRWDVNKGVKTGEWLDSSYLHQGLSKDEAVKRLSFVGPNVLKLKKPTVIGSIFTEFSKSFYVYQTFLVWTWAPFWYYYMFIVNSVIRTTGGLVVAVFQYLSDKTLYQLMVMNGTVQVLRGGEMITIDQTEVVPGDIVRLLPGEVYFDMAILQANKVIVDESSLTGEVHPIAKRPLDPANSHLTYNLKENKSSTLSAGTSILECGDGPGAEGDLAIVTKTGSFTAKGELLSDVLSYERSKFKFDDEVKIVLAILVVEAIVMVALVCVFLQQDTWVYSWFYAMFVVGTVLPPLLPTVFVVSVGISCKRLLGKRITCMNAHGILVAGKVKKAFFDKTGTLTKQGMEFLPADAAGDDSGNDSSLMRGIAVCQTLHLSNDGSLIGPAVDRIGFEACSAKMGDENTVCFEGEDIQYLKRFDFDHHRMTQSVIVKHREEAVVYVKGSPESISKLCMPSSLPFDFFKKAKQSARDGIYQLVIATKAYTSDKGMHEVTRDDIEKDLEFVGFINFQNSLKEESSAVITELRRGNVDCVMITGDNVLTGIKVALDAGIIEHDRAVVIGDSIRDDGQIEWLNYTDDSPAAPSEDTLIALNGKVWEYLLDHDPKSALDYAKRTKVFGRCTPNDKVSIVSTFVEIGDITLMCGDGGNDCGALKAAHVGIALSDAEASVVAPFTSLDKSITSVTEVIREGRCALASAIASYKYMIMYGQVESINQVINAYFYVTFSEWCWVFMDGIWVSSLSFSLPLAKAAKKISTLRPTASILGPNTILSACGTLAINFVFLIIALAALFAQDWFHCRKWGSIDVSNVTVIGDNYETSVIFIVSGYQYIASAAAFNFGYSFRQNWFRNYVFVFLFILFTSMQFGMTLSASSFSCIWRVNCDNDHVVRAVTDSSPSAINNVFSTTEMPVAFRGLLVGLMVANLIIICAWNYFVVNGVMGSVVINAWDSIVVNWARMRSNGESKTKENTN</sequence>
<feature type="transmembrane region" description="Helical" evidence="11">
    <location>
        <begin position="540"/>
        <end position="557"/>
    </location>
</feature>
<evidence type="ECO:0000256" key="4">
    <source>
        <dbReference type="ARBA" id="ARBA00022723"/>
    </source>
</evidence>
<feature type="transmembrane region" description="Helical" evidence="11">
    <location>
        <begin position="1220"/>
        <end position="1243"/>
    </location>
</feature>
<dbReference type="PRINTS" id="PR00119">
    <property type="entry name" value="CATATPASE"/>
</dbReference>
<gene>
    <name evidence="14" type="ORF">ACHAW5_011047</name>
</gene>
<evidence type="ECO:0000256" key="2">
    <source>
        <dbReference type="ARBA" id="ARBA00006000"/>
    </source>
</evidence>
<evidence type="ECO:0000259" key="12">
    <source>
        <dbReference type="Pfam" id="PF00122"/>
    </source>
</evidence>
<dbReference type="SFLD" id="SFLDS00003">
    <property type="entry name" value="Haloacid_Dehalogenase"/>
    <property type="match status" value="1"/>
</dbReference>
<dbReference type="InterPro" id="IPR004014">
    <property type="entry name" value="ATPase_P-typ_cation-transptr_N"/>
</dbReference>
<evidence type="ECO:0000256" key="1">
    <source>
        <dbReference type="ARBA" id="ARBA00004141"/>
    </source>
</evidence>
<proteinExistence type="inferred from homology"/>
<dbReference type="SFLD" id="SFLDG00002">
    <property type="entry name" value="C1.7:_P-type_atpase_like"/>
    <property type="match status" value="1"/>
</dbReference>
<evidence type="ECO:0000256" key="9">
    <source>
        <dbReference type="ARBA" id="ARBA00022989"/>
    </source>
</evidence>
<protein>
    <recommendedName>
        <fullName evidence="16">Cation-transporting P-type ATPase N-terminal domain-containing protein</fullName>
    </recommendedName>
</protein>
<feature type="transmembrane region" description="Helical" evidence="11">
    <location>
        <begin position="1271"/>
        <end position="1289"/>
    </location>
</feature>
<dbReference type="EMBL" id="JALLAZ020001356">
    <property type="protein sequence ID" value="KAL3776381.1"/>
    <property type="molecule type" value="Genomic_DNA"/>
</dbReference>
<dbReference type="InterPro" id="IPR006544">
    <property type="entry name" value="P-type_TPase_V"/>
</dbReference>
<feature type="transmembrane region" description="Helical" evidence="11">
    <location>
        <begin position="704"/>
        <end position="726"/>
    </location>
</feature>
<evidence type="ECO:0000256" key="7">
    <source>
        <dbReference type="ARBA" id="ARBA00022842"/>
    </source>
</evidence>
<evidence type="ECO:0000256" key="8">
    <source>
        <dbReference type="ARBA" id="ARBA00022967"/>
    </source>
</evidence>
<reference evidence="14 15" key="1">
    <citation type="submission" date="2024-10" db="EMBL/GenBank/DDBJ databases">
        <title>Updated reference genomes for cyclostephanoid diatoms.</title>
        <authorList>
            <person name="Roberts W.R."/>
            <person name="Alverson A.J."/>
        </authorList>
    </citation>
    <scope>NUCLEOTIDE SEQUENCE [LARGE SCALE GENOMIC DNA]</scope>
    <source>
        <strain evidence="14 15">AJA276-08</strain>
    </source>
</reference>
<dbReference type="Gene3D" id="1.20.1110.10">
    <property type="entry name" value="Calcium-transporting ATPase, transmembrane domain"/>
    <property type="match status" value="1"/>
</dbReference>
<dbReference type="InterPro" id="IPR036412">
    <property type="entry name" value="HAD-like_sf"/>
</dbReference>
<feature type="domain" description="P-type ATPase A" evidence="12">
    <location>
        <begin position="569"/>
        <end position="687"/>
    </location>
</feature>
<dbReference type="GO" id="GO:0005524">
    <property type="term" value="F:ATP binding"/>
    <property type="evidence" value="ECO:0007669"/>
    <property type="project" value="UniProtKB-KW"/>
</dbReference>
<dbReference type="SUPFAM" id="SSF81665">
    <property type="entry name" value="Calcium ATPase, transmembrane domain M"/>
    <property type="match status" value="1"/>
</dbReference>
<keyword evidence="7" id="KW-0460">Magnesium</keyword>
<evidence type="ECO:0000256" key="11">
    <source>
        <dbReference type="SAM" id="Phobius"/>
    </source>
</evidence>
<comment type="similarity">
    <text evidence="2">Belongs to the cation transport ATPase (P-type) (TC 3.A.3) family. Type V subfamily.</text>
</comment>
<evidence type="ECO:0000256" key="6">
    <source>
        <dbReference type="ARBA" id="ARBA00022840"/>
    </source>
</evidence>
<dbReference type="Pfam" id="PF00122">
    <property type="entry name" value="E1-E2_ATPase"/>
    <property type="match status" value="1"/>
</dbReference>
<dbReference type="InterPro" id="IPR023299">
    <property type="entry name" value="ATPase_P-typ_cyto_dom_N"/>
</dbReference>
<dbReference type="Proteomes" id="UP001530315">
    <property type="component" value="Unassembled WGS sequence"/>
</dbReference>
<dbReference type="InterPro" id="IPR023298">
    <property type="entry name" value="ATPase_P-typ_TM_dom_sf"/>
</dbReference>
<feature type="transmembrane region" description="Helical" evidence="11">
    <location>
        <begin position="516"/>
        <end position="534"/>
    </location>
</feature>
<evidence type="ECO:0000313" key="14">
    <source>
        <dbReference type="EMBL" id="KAL3776381.1"/>
    </source>
</evidence>
<dbReference type="Pfam" id="PF13246">
    <property type="entry name" value="Cation_ATPase"/>
    <property type="match status" value="1"/>
</dbReference>
<evidence type="ECO:0000256" key="5">
    <source>
        <dbReference type="ARBA" id="ARBA00022741"/>
    </source>
</evidence>
<organism evidence="14 15">
    <name type="scientific">Stephanodiscus triporus</name>
    <dbReference type="NCBI Taxonomy" id="2934178"/>
    <lineage>
        <taxon>Eukaryota</taxon>
        <taxon>Sar</taxon>
        <taxon>Stramenopiles</taxon>
        <taxon>Ochrophyta</taxon>
        <taxon>Bacillariophyta</taxon>
        <taxon>Coscinodiscophyceae</taxon>
        <taxon>Thalassiosirophycidae</taxon>
        <taxon>Stephanodiscales</taxon>
        <taxon>Stephanodiscaceae</taxon>
        <taxon>Stephanodiscus</taxon>
    </lineage>
</organism>
<dbReference type="Gene3D" id="3.40.50.1000">
    <property type="entry name" value="HAD superfamily/HAD-like"/>
    <property type="match status" value="2"/>
</dbReference>
<keyword evidence="15" id="KW-1185">Reference proteome</keyword>
<feature type="transmembrane region" description="Helical" evidence="11">
    <location>
        <begin position="1360"/>
        <end position="1383"/>
    </location>
</feature>
<dbReference type="SUPFAM" id="SSF56784">
    <property type="entry name" value="HAD-like"/>
    <property type="match status" value="1"/>
</dbReference>
<dbReference type="InterPro" id="IPR001757">
    <property type="entry name" value="P_typ_ATPase"/>
</dbReference>
<dbReference type="Gene3D" id="2.70.150.10">
    <property type="entry name" value="Calcium-transporting ATPase, cytoplasmic transduction domain A"/>
    <property type="match status" value="1"/>
</dbReference>
<dbReference type="GO" id="GO:0016020">
    <property type="term" value="C:membrane"/>
    <property type="evidence" value="ECO:0007669"/>
    <property type="project" value="UniProtKB-SubCell"/>
</dbReference>
<evidence type="ECO:0000256" key="3">
    <source>
        <dbReference type="ARBA" id="ARBA00022692"/>
    </source>
</evidence>
<evidence type="ECO:0000256" key="10">
    <source>
        <dbReference type="ARBA" id="ARBA00023136"/>
    </source>
</evidence>
<dbReference type="InterPro" id="IPR044492">
    <property type="entry name" value="P_typ_ATPase_HD_dom"/>
</dbReference>
<comment type="subcellular location">
    <subcellularLocation>
        <location evidence="1">Membrane</location>
        <topology evidence="1">Multi-pass membrane protein</topology>
    </subcellularLocation>
</comment>
<dbReference type="PANTHER" id="PTHR45630:SF11">
    <property type="entry name" value="CATION-TRANSPORTING P-TYPE ATPASE N-TERMINAL DOMAIN-CONTAINING PROTEIN"/>
    <property type="match status" value="1"/>
</dbReference>
<feature type="transmembrane region" description="Helical" evidence="11">
    <location>
        <begin position="1301"/>
        <end position="1321"/>
    </location>
</feature>
<evidence type="ECO:0000313" key="15">
    <source>
        <dbReference type="Proteomes" id="UP001530315"/>
    </source>
</evidence>
<dbReference type="SUPFAM" id="SSF81653">
    <property type="entry name" value="Calcium ATPase, transduction domain A"/>
    <property type="match status" value="1"/>
</dbReference>
<dbReference type="PANTHER" id="PTHR45630">
    <property type="entry name" value="CATION-TRANSPORTING ATPASE-RELATED"/>
    <property type="match status" value="1"/>
</dbReference>
<keyword evidence="3 11" id="KW-0812">Transmembrane</keyword>
<keyword evidence="9 11" id="KW-1133">Transmembrane helix</keyword>
<keyword evidence="8" id="KW-1278">Translocase</keyword>
<feature type="transmembrane region" description="Helical" evidence="11">
    <location>
        <begin position="314"/>
        <end position="338"/>
    </location>
</feature>
<dbReference type="InterPro" id="IPR023214">
    <property type="entry name" value="HAD_sf"/>
</dbReference>
<comment type="caution">
    <text evidence="14">The sequence shown here is derived from an EMBL/GenBank/DDBJ whole genome shotgun (WGS) entry which is preliminary data.</text>
</comment>
<keyword evidence="5" id="KW-0547">Nucleotide-binding</keyword>
<feature type="transmembrane region" description="Helical" evidence="11">
    <location>
        <begin position="732"/>
        <end position="758"/>
    </location>
</feature>
<dbReference type="SUPFAM" id="SSF81660">
    <property type="entry name" value="Metal cation-transporting ATPase, ATP-binding domain N"/>
    <property type="match status" value="1"/>
</dbReference>
<keyword evidence="4" id="KW-0479">Metal-binding</keyword>
<dbReference type="NCBIfam" id="TIGR01494">
    <property type="entry name" value="ATPase_P-type"/>
    <property type="match status" value="1"/>
</dbReference>
<evidence type="ECO:0008006" key="16">
    <source>
        <dbReference type="Google" id="ProtNLM"/>
    </source>
</evidence>
<dbReference type="GO" id="GO:0046872">
    <property type="term" value="F:metal ion binding"/>
    <property type="evidence" value="ECO:0007669"/>
    <property type="project" value="UniProtKB-KW"/>
</dbReference>
<dbReference type="SFLD" id="SFLDF00027">
    <property type="entry name" value="p-type_atpase"/>
    <property type="match status" value="1"/>
</dbReference>
<keyword evidence="6" id="KW-0067">ATP-binding</keyword>